<protein>
    <recommendedName>
        <fullName evidence="2">TRIP4/RQT4 C2HC5-type zinc finger domain-containing protein</fullName>
    </recommendedName>
</protein>
<feature type="domain" description="TRIP4/RQT4 C2HC5-type zinc finger" evidence="2">
    <location>
        <begin position="272"/>
        <end position="323"/>
    </location>
</feature>
<feature type="region of interest" description="Disordered" evidence="1">
    <location>
        <begin position="469"/>
        <end position="524"/>
    </location>
</feature>
<feature type="region of interest" description="Disordered" evidence="1">
    <location>
        <begin position="57"/>
        <end position="125"/>
    </location>
</feature>
<gene>
    <name evidence="3" type="ORF">BD289DRAFT_445837</name>
</gene>
<feature type="compositionally biased region" description="Basic residues" evidence="1">
    <location>
        <begin position="99"/>
        <end position="110"/>
    </location>
</feature>
<proteinExistence type="predicted"/>
<dbReference type="GO" id="GO:0005634">
    <property type="term" value="C:nucleus"/>
    <property type="evidence" value="ECO:0007669"/>
    <property type="project" value="InterPro"/>
</dbReference>
<feature type="region of interest" description="Disordered" evidence="1">
    <location>
        <begin position="329"/>
        <end position="380"/>
    </location>
</feature>
<dbReference type="GO" id="GO:0045893">
    <property type="term" value="P:positive regulation of DNA-templated transcription"/>
    <property type="evidence" value="ECO:0007669"/>
    <property type="project" value="TreeGrafter"/>
</dbReference>
<evidence type="ECO:0000313" key="3">
    <source>
        <dbReference type="EMBL" id="PSR77106.1"/>
    </source>
</evidence>
<feature type="compositionally biased region" description="Low complexity" evidence="1">
    <location>
        <begin position="141"/>
        <end position="181"/>
    </location>
</feature>
<dbReference type="InParanoid" id="A0A2T2ZUI7"/>
<dbReference type="STRING" id="2025994.A0A2T2ZUI7"/>
<dbReference type="PANTHER" id="PTHR12963">
    <property type="entry name" value="THYROID RECEPTOR INTERACTING PROTEIN RELATED"/>
    <property type="match status" value="1"/>
</dbReference>
<dbReference type="InterPro" id="IPR009349">
    <property type="entry name" value="TRIP4/RQT4_C2HC5_Znf"/>
</dbReference>
<dbReference type="GO" id="GO:0180022">
    <property type="term" value="C:RQC-trigger complex"/>
    <property type="evidence" value="ECO:0007669"/>
    <property type="project" value="InterPro"/>
</dbReference>
<reference evidence="3 4" key="1">
    <citation type="journal article" date="2018" name="Mycol. Prog.">
        <title>Coniella lustricola, a new species from submerged detritus.</title>
        <authorList>
            <person name="Raudabaugh D.B."/>
            <person name="Iturriaga T."/>
            <person name="Carver A."/>
            <person name="Mondo S."/>
            <person name="Pangilinan J."/>
            <person name="Lipzen A."/>
            <person name="He G."/>
            <person name="Amirebrahimi M."/>
            <person name="Grigoriev I.V."/>
            <person name="Miller A.N."/>
        </authorList>
    </citation>
    <scope>NUCLEOTIDE SEQUENCE [LARGE SCALE GENOMIC DNA]</scope>
    <source>
        <strain evidence="3 4">B22-T-1</strain>
    </source>
</reference>
<feature type="compositionally biased region" description="Low complexity" evidence="1">
    <location>
        <begin position="190"/>
        <end position="209"/>
    </location>
</feature>
<feature type="region of interest" description="Disordered" evidence="1">
    <location>
        <begin position="574"/>
        <end position="598"/>
    </location>
</feature>
<evidence type="ECO:0000259" key="2">
    <source>
        <dbReference type="Pfam" id="PF06221"/>
    </source>
</evidence>
<dbReference type="EMBL" id="KZ678674">
    <property type="protein sequence ID" value="PSR77106.1"/>
    <property type="molecule type" value="Genomic_DNA"/>
</dbReference>
<evidence type="ECO:0000313" key="4">
    <source>
        <dbReference type="Proteomes" id="UP000241462"/>
    </source>
</evidence>
<dbReference type="GO" id="GO:0008270">
    <property type="term" value="F:zinc ion binding"/>
    <property type="evidence" value="ECO:0007669"/>
    <property type="project" value="InterPro"/>
</dbReference>
<dbReference type="GO" id="GO:0072344">
    <property type="term" value="P:rescue of stalled ribosome"/>
    <property type="evidence" value="ECO:0007669"/>
    <property type="project" value="InterPro"/>
</dbReference>
<name>A0A2T2ZUI7_9PEZI</name>
<dbReference type="Pfam" id="PF06221">
    <property type="entry name" value="zf-C2HC5"/>
    <property type="match status" value="1"/>
</dbReference>
<feature type="compositionally biased region" description="Low complexity" evidence="1">
    <location>
        <begin position="70"/>
        <end position="93"/>
    </location>
</feature>
<feature type="region of interest" description="Disordered" evidence="1">
    <location>
        <begin position="141"/>
        <end position="223"/>
    </location>
</feature>
<dbReference type="InterPro" id="IPR039128">
    <property type="entry name" value="TRIP4-like"/>
</dbReference>
<feature type="compositionally biased region" description="Basic and acidic residues" evidence="1">
    <location>
        <begin position="329"/>
        <end position="346"/>
    </location>
</feature>
<dbReference type="OrthoDB" id="338816at2759"/>
<accession>A0A2T2ZUI7</accession>
<feature type="compositionally biased region" description="Low complexity" evidence="1">
    <location>
        <begin position="491"/>
        <end position="506"/>
    </location>
</feature>
<dbReference type="Proteomes" id="UP000241462">
    <property type="component" value="Unassembled WGS sequence"/>
</dbReference>
<evidence type="ECO:0000256" key="1">
    <source>
        <dbReference type="SAM" id="MobiDB-lite"/>
    </source>
</evidence>
<dbReference type="PANTHER" id="PTHR12963:SF4">
    <property type="entry name" value="ACTIVATING SIGNAL COINTEGRATOR 1"/>
    <property type="match status" value="1"/>
</dbReference>
<dbReference type="AlphaFoldDB" id="A0A2T2ZUI7"/>
<sequence length="598" mass="63543">MSLNQLSMLLGLPDIDLRQIVDYATTLSKAEAADHFKNLLGDSPQAIEFISAFNSRRREPKPVPGPTPPQAQAQPPSSAQQSALPANQSQSQPTDQVPKRQRQPKKKKPQIHTPAPRQIAATDLGPGTVYQKAREDDYYAPARSAASGSASGASTPSKAPSRTPTPAKGAAAAQKQQKQAGSLISDLLAPPKSKSRPNSKPPSRSATPGPATPTPTPTNAATTTKISITGGLPMHGASGAIADLDAAIRALEITTNPSLSSNGRTAGTVAARRCNCVATRHPLQTAAPNCLHCGKVICLKEGLGPCTSCGHPLLTSEEVQAMIRELKVERGREKQAADKQAHRRPDVASAPRPFTQARTGFEHEADSNTTSSSEAERRAREHRDKLLTFQAQNARRTTVRDEAADFDVSLAGGGSGSMWASPEERARELKRQQKLVREMEWNARPDYEKRQQVVSIDLVGGKVIKKMAAKERPPTPEEILDDNGHDHGHNSAFATTTGRTGSAGSAVLSQTDGNKRTAGGGAFSKNPLLGGMIKPVYDAKGKGVALEGRKDRATPRWRRVQDNMDDNEGVILDGGIYGGSDGQDLAATGSLGDEPDFG</sequence>
<organism evidence="3 4">
    <name type="scientific">Coniella lustricola</name>
    <dbReference type="NCBI Taxonomy" id="2025994"/>
    <lineage>
        <taxon>Eukaryota</taxon>
        <taxon>Fungi</taxon>
        <taxon>Dikarya</taxon>
        <taxon>Ascomycota</taxon>
        <taxon>Pezizomycotina</taxon>
        <taxon>Sordariomycetes</taxon>
        <taxon>Sordariomycetidae</taxon>
        <taxon>Diaporthales</taxon>
        <taxon>Schizoparmaceae</taxon>
        <taxon>Coniella</taxon>
    </lineage>
</organism>
<keyword evidence="4" id="KW-1185">Reference proteome</keyword>